<dbReference type="KEGG" id="nal:B005_4431"/>
<name>J7L701_NOCAA</name>
<gene>
    <name evidence="5" type="ordered locus">B005_4431</name>
</gene>
<reference evidence="5 6" key="1">
    <citation type="journal article" date="2012" name="J. Bacteriol.">
        <title>Whole-Genome Sequence of Nocardiopsis alba Strain ATCC BAA-2165, Associated with Honeybees.</title>
        <authorList>
            <person name="Qiao J."/>
            <person name="Chen L."/>
            <person name="Li Y."/>
            <person name="Wang J."/>
            <person name="Zhang W."/>
            <person name="Chen S."/>
        </authorList>
    </citation>
    <scope>NUCLEOTIDE SEQUENCE [LARGE SCALE GENOMIC DNA]</scope>
    <source>
        <strain evidence="6">ATCC BAA-2165 / BE74</strain>
    </source>
</reference>
<dbReference type="STRING" id="1205910.B005_4431"/>
<dbReference type="GO" id="GO:0031956">
    <property type="term" value="F:medium-chain fatty acid-CoA ligase activity"/>
    <property type="evidence" value="ECO:0007669"/>
    <property type="project" value="TreeGrafter"/>
</dbReference>
<comment type="similarity">
    <text evidence="1">Belongs to the ATP-dependent AMP-binding enzyme family.</text>
</comment>
<evidence type="ECO:0000256" key="2">
    <source>
        <dbReference type="SAM" id="MobiDB-lite"/>
    </source>
</evidence>
<accession>J7L701</accession>
<dbReference type="SUPFAM" id="SSF56801">
    <property type="entry name" value="Acetyl-CoA synthetase-like"/>
    <property type="match status" value="1"/>
</dbReference>
<dbReference type="InterPro" id="IPR045851">
    <property type="entry name" value="AMP-bd_C_sf"/>
</dbReference>
<evidence type="ECO:0000259" key="4">
    <source>
        <dbReference type="Pfam" id="PF13193"/>
    </source>
</evidence>
<dbReference type="NCBIfam" id="NF005702">
    <property type="entry name" value="PRK07514.1"/>
    <property type="match status" value="1"/>
</dbReference>
<dbReference type="EMBL" id="CP003788">
    <property type="protein sequence ID" value="AFR07220.1"/>
    <property type="molecule type" value="Genomic_DNA"/>
</dbReference>
<dbReference type="CDD" id="cd05941">
    <property type="entry name" value="MCS"/>
    <property type="match status" value="1"/>
</dbReference>
<dbReference type="InterPro" id="IPR042099">
    <property type="entry name" value="ANL_N_sf"/>
</dbReference>
<dbReference type="PROSITE" id="PS00455">
    <property type="entry name" value="AMP_BINDING"/>
    <property type="match status" value="1"/>
</dbReference>
<dbReference type="PANTHER" id="PTHR43201:SF8">
    <property type="entry name" value="ACYL-COA SYNTHETASE FAMILY MEMBER 3"/>
    <property type="match status" value="1"/>
</dbReference>
<dbReference type="PANTHER" id="PTHR43201">
    <property type="entry name" value="ACYL-COA SYNTHETASE"/>
    <property type="match status" value="1"/>
</dbReference>
<dbReference type="Gene3D" id="3.30.300.30">
    <property type="match status" value="1"/>
</dbReference>
<dbReference type="Pfam" id="PF13193">
    <property type="entry name" value="AMP-binding_C"/>
    <property type="match status" value="1"/>
</dbReference>
<evidence type="ECO:0000313" key="6">
    <source>
        <dbReference type="Proteomes" id="UP000003779"/>
    </source>
</evidence>
<dbReference type="InterPro" id="IPR025110">
    <property type="entry name" value="AMP-bd_C"/>
</dbReference>
<dbReference type="PATRIC" id="fig|1205910.3.peg.4184"/>
<proteinExistence type="inferred from homology"/>
<sequence length="521" mass="56436">MSHLHRTERERGTPPMAPFTAIHRSFAEQARRRPDRTLFELPGGGNITYGQTEETVRRIAARLLADGVTPGDRVAMQVEKSPEAVALYLATLRVGGVFLPLNTAYTDAEMTYFLGDAQPRVLVCSPDRRAEHTGREAEGLVVETLGTSGDGTLLEGDGHHDGDHDASAEDPAAILYTSGTTGRSKGAVLTHGNLASNCEALLQAWRYTSEDRLIHALPIFHVHGLFVAVNMTLAAGASMHYLSGFDTDAVIDLLPRATVLMGVPTFYTRLLRSDRLTSESCASMRLFVSGSAPLLASDAEAFQARTGHAILERYGMTETGMNTTNPYEGPRKPGTVGRPLPGVEVRVADRETGGKLSDGEVGIVEVRGPNVFSGYWRMPEKTAAEFREDGFFITGDLGRVDEDGHLCIVGRDKDLVISGGYNVYPKEVEELLDAHPGVLESAVIGVPHPDLGEAVAAVVVPRPGRELQAEELLESISGDLARFKRPRAVRVVEALPRNVMGKVQKAELRERYTDLFTGADA</sequence>
<evidence type="ECO:0000313" key="5">
    <source>
        <dbReference type="EMBL" id="AFR07220.1"/>
    </source>
</evidence>
<organism evidence="5 6">
    <name type="scientific">Nocardiopsis alba (strain ATCC BAA-2165 / BE74)</name>
    <dbReference type="NCBI Taxonomy" id="1205910"/>
    <lineage>
        <taxon>Bacteria</taxon>
        <taxon>Bacillati</taxon>
        <taxon>Actinomycetota</taxon>
        <taxon>Actinomycetes</taxon>
        <taxon>Streptosporangiales</taxon>
        <taxon>Nocardiopsidaceae</taxon>
        <taxon>Nocardiopsis</taxon>
    </lineage>
</organism>
<protein>
    <submittedName>
        <fullName evidence="5">AMP-binding enzyme family protein</fullName>
    </submittedName>
</protein>
<feature type="domain" description="AMP-binding enzyme C-terminal" evidence="4">
    <location>
        <begin position="427"/>
        <end position="502"/>
    </location>
</feature>
<evidence type="ECO:0000256" key="1">
    <source>
        <dbReference type="ARBA" id="ARBA00006432"/>
    </source>
</evidence>
<evidence type="ECO:0000259" key="3">
    <source>
        <dbReference type="Pfam" id="PF00501"/>
    </source>
</evidence>
<dbReference type="InterPro" id="IPR000873">
    <property type="entry name" value="AMP-dep_synth/lig_dom"/>
</dbReference>
<reference evidence="6" key="2">
    <citation type="submission" date="2012-08" db="EMBL/GenBank/DDBJ databases">
        <title>Whole-genome sequence of Nocardiopsis alba strain ATCC BAA-2165 associated with honeybees.</title>
        <authorList>
            <person name="Qiao J."/>
            <person name="Chen L."/>
            <person name="Li Y."/>
            <person name="Wang J."/>
            <person name="Zhang W."/>
            <person name="Chen S."/>
        </authorList>
    </citation>
    <scope>NUCLEOTIDE SEQUENCE [LARGE SCALE GENOMIC DNA]</scope>
    <source>
        <strain evidence="6">ATCC BAA-2165 / BE74</strain>
    </source>
</reference>
<dbReference type="HOGENOM" id="CLU_000022_59_0_11"/>
<dbReference type="InterPro" id="IPR020845">
    <property type="entry name" value="AMP-binding_CS"/>
</dbReference>
<dbReference type="eggNOG" id="COG0318">
    <property type="taxonomic scope" value="Bacteria"/>
</dbReference>
<feature type="region of interest" description="Disordered" evidence="2">
    <location>
        <begin position="319"/>
        <end position="340"/>
    </location>
</feature>
<dbReference type="Gene3D" id="3.40.50.12780">
    <property type="entry name" value="N-terminal domain of ligase-like"/>
    <property type="match status" value="1"/>
</dbReference>
<dbReference type="Pfam" id="PF00501">
    <property type="entry name" value="AMP-binding"/>
    <property type="match status" value="1"/>
</dbReference>
<dbReference type="Proteomes" id="UP000003779">
    <property type="component" value="Chromosome"/>
</dbReference>
<dbReference type="GO" id="GO:0006631">
    <property type="term" value="P:fatty acid metabolic process"/>
    <property type="evidence" value="ECO:0007669"/>
    <property type="project" value="TreeGrafter"/>
</dbReference>
<feature type="domain" description="AMP-dependent synthetase/ligase" evidence="3">
    <location>
        <begin position="26"/>
        <end position="376"/>
    </location>
</feature>
<dbReference type="AlphaFoldDB" id="J7L701"/>